<evidence type="ECO:0000256" key="3">
    <source>
        <dbReference type="ARBA" id="ARBA00022741"/>
    </source>
</evidence>
<dbReference type="FunFam" id="3.30.300.30:FF:000005">
    <property type="entry name" value="Acyl-coenzyme A synthetase ACSM5, mitochondrial"/>
    <property type="match status" value="1"/>
</dbReference>
<dbReference type="AlphaFoldDB" id="A0A9D4PI39"/>
<dbReference type="InterPro" id="IPR020845">
    <property type="entry name" value="AMP-binding_CS"/>
</dbReference>
<dbReference type="GO" id="GO:0031956">
    <property type="term" value="F:medium-chain fatty acid-CoA ligase activity"/>
    <property type="evidence" value="ECO:0007669"/>
    <property type="project" value="UniProtKB-EC"/>
</dbReference>
<dbReference type="InterPro" id="IPR051087">
    <property type="entry name" value="Mitochondrial_ACSM"/>
</dbReference>
<feature type="domain" description="AMP-binding enzyme C-terminal" evidence="8">
    <location>
        <begin position="495"/>
        <end position="575"/>
    </location>
</feature>
<evidence type="ECO:0000256" key="2">
    <source>
        <dbReference type="ARBA" id="ARBA00022598"/>
    </source>
</evidence>
<accession>A0A9D4PI39</accession>
<dbReference type="Gene3D" id="3.40.50.12780">
    <property type="entry name" value="N-terminal domain of ligase-like"/>
    <property type="match status" value="1"/>
</dbReference>
<dbReference type="InterPro" id="IPR000873">
    <property type="entry name" value="AMP-dep_synth/lig_dom"/>
</dbReference>
<dbReference type="GO" id="GO:0005759">
    <property type="term" value="C:mitochondrial matrix"/>
    <property type="evidence" value="ECO:0007669"/>
    <property type="project" value="TreeGrafter"/>
</dbReference>
<dbReference type="Proteomes" id="UP000821837">
    <property type="component" value="Unassembled WGS sequence"/>
</dbReference>
<dbReference type="VEuPathDB" id="VectorBase:RSAN_047218"/>
<dbReference type="GO" id="GO:0006637">
    <property type="term" value="P:acyl-CoA metabolic process"/>
    <property type="evidence" value="ECO:0007669"/>
    <property type="project" value="TreeGrafter"/>
</dbReference>
<reference evidence="9" key="1">
    <citation type="journal article" date="2020" name="Cell">
        <title>Large-Scale Comparative Analyses of Tick Genomes Elucidate Their Genetic Diversity and Vector Capacities.</title>
        <authorList>
            <consortium name="Tick Genome and Microbiome Consortium (TIGMIC)"/>
            <person name="Jia N."/>
            <person name="Wang J."/>
            <person name="Shi W."/>
            <person name="Du L."/>
            <person name="Sun Y."/>
            <person name="Zhan W."/>
            <person name="Jiang J.F."/>
            <person name="Wang Q."/>
            <person name="Zhang B."/>
            <person name="Ji P."/>
            <person name="Bell-Sakyi L."/>
            <person name="Cui X.M."/>
            <person name="Yuan T.T."/>
            <person name="Jiang B.G."/>
            <person name="Yang W.F."/>
            <person name="Lam T.T."/>
            <person name="Chang Q.C."/>
            <person name="Ding S.J."/>
            <person name="Wang X.J."/>
            <person name="Zhu J.G."/>
            <person name="Ruan X.D."/>
            <person name="Zhao L."/>
            <person name="Wei J.T."/>
            <person name="Ye R.Z."/>
            <person name="Que T.C."/>
            <person name="Du C.H."/>
            <person name="Zhou Y.H."/>
            <person name="Cheng J.X."/>
            <person name="Dai P.F."/>
            <person name="Guo W.B."/>
            <person name="Han X.H."/>
            <person name="Huang E.J."/>
            <person name="Li L.F."/>
            <person name="Wei W."/>
            <person name="Gao Y.C."/>
            <person name="Liu J.Z."/>
            <person name="Shao H.Z."/>
            <person name="Wang X."/>
            <person name="Wang C.C."/>
            <person name="Yang T.C."/>
            <person name="Huo Q.B."/>
            <person name="Li W."/>
            <person name="Chen H.Y."/>
            <person name="Chen S.E."/>
            <person name="Zhou L.G."/>
            <person name="Ni X.B."/>
            <person name="Tian J.H."/>
            <person name="Sheng Y."/>
            <person name="Liu T."/>
            <person name="Pan Y.S."/>
            <person name="Xia L.Y."/>
            <person name="Li J."/>
            <person name="Zhao F."/>
            <person name="Cao W.C."/>
        </authorList>
    </citation>
    <scope>NUCLEOTIDE SEQUENCE</scope>
    <source>
        <strain evidence="9">Rsan-2018</strain>
    </source>
</reference>
<dbReference type="InterPro" id="IPR025110">
    <property type="entry name" value="AMP-bd_C"/>
</dbReference>
<dbReference type="InterPro" id="IPR045851">
    <property type="entry name" value="AMP-bd_C_sf"/>
</dbReference>
<name>A0A9D4PI39_RHISA</name>
<dbReference type="EC" id="6.2.1.2" evidence="5"/>
<organism evidence="9 10">
    <name type="scientific">Rhipicephalus sanguineus</name>
    <name type="common">Brown dog tick</name>
    <name type="synonym">Ixodes sanguineus</name>
    <dbReference type="NCBI Taxonomy" id="34632"/>
    <lineage>
        <taxon>Eukaryota</taxon>
        <taxon>Metazoa</taxon>
        <taxon>Ecdysozoa</taxon>
        <taxon>Arthropoda</taxon>
        <taxon>Chelicerata</taxon>
        <taxon>Arachnida</taxon>
        <taxon>Acari</taxon>
        <taxon>Parasitiformes</taxon>
        <taxon>Ixodida</taxon>
        <taxon>Ixodoidea</taxon>
        <taxon>Ixodidae</taxon>
        <taxon>Rhipicephalinae</taxon>
        <taxon>Rhipicephalus</taxon>
        <taxon>Rhipicephalus</taxon>
    </lineage>
</organism>
<evidence type="ECO:0000256" key="5">
    <source>
        <dbReference type="ARBA" id="ARBA00039009"/>
    </source>
</evidence>
<keyword evidence="3" id="KW-0547">Nucleotide-binding</keyword>
<dbReference type="GO" id="GO:0005524">
    <property type="term" value="F:ATP binding"/>
    <property type="evidence" value="ECO:0007669"/>
    <property type="project" value="UniProtKB-KW"/>
</dbReference>
<evidence type="ECO:0000256" key="6">
    <source>
        <dbReference type="ARBA" id="ARBA00048477"/>
    </source>
</evidence>
<dbReference type="PANTHER" id="PTHR43605:SF10">
    <property type="entry name" value="ACYL-COA SYNTHETASE MEDIUM CHAIN FAMILY MEMBER 3"/>
    <property type="match status" value="1"/>
</dbReference>
<dbReference type="PANTHER" id="PTHR43605">
    <property type="entry name" value="ACYL-COENZYME A SYNTHETASE"/>
    <property type="match status" value="1"/>
</dbReference>
<evidence type="ECO:0000256" key="4">
    <source>
        <dbReference type="ARBA" id="ARBA00022840"/>
    </source>
</evidence>
<keyword evidence="2" id="KW-0436">Ligase</keyword>
<dbReference type="GO" id="GO:0006633">
    <property type="term" value="P:fatty acid biosynthetic process"/>
    <property type="evidence" value="ECO:0007669"/>
    <property type="project" value="TreeGrafter"/>
</dbReference>
<comment type="similarity">
    <text evidence="1">Belongs to the ATP-dependent AMP-binding enzyme family.</text>
</comment>
<dbReference type="Pfam" id="PF13193">
    <property type="entry name" value="AMP-binding_C"/>
    <property type="match status" value="1"/>
</dbReference>
<evidence type="ECO:0000259" key="8">
    <source>
        <dbReference type="Pfam" id="PF13193"/>
    </source>
</evidence>
<protein>
    <recommendedName>
        <fullName evidence="5">medium-chain acyl-CoA ligase</fullName>
        <ecNumber evidence="5">6.2.1.2</ecNumber>
    </recommendedName>
</protein>
<dbReference type="PROSITE" id="PS00455">
    <property type="entry name" value="AMP_BINDING"/>
    <property type="match status" value="1"/>
</dbReference>
<evidence type="ECO:0000259" key="7">
    <source>
        <dbReference type="Pfam" id="PF00501"/>
    </source>
</evidence>
<evidence type="ECO:0000256" key="1">
    <source>
        <dbReference type="ARBA" id="ARBA00006432"/>
    </source>
</evidence>
<keyword evidence="4" id="KW-0067">ATP-binding</keyword>
<evidence type="ECO:0000313" key="9">
    <source>
        <dbReference type="EMBL" id="KAH7943244.1"/>
    </source>
</evidence>
<comment type="catalytic activity">
    <reaction evidence="6">
        <text>a medium-chain fatty acid + ATP + CoA = a medium-chain fatty acyl-CoA + AMP + diphosphate</text>
        <dbReference type="Rhea" id="RHEA:48340"/>
        <dbReference type="ChEBI" id="CHEBI:30616"/>
        <dbReference type="ChEBI" id="CHEBI:33019"/>
        <dbReference type="ChEBI" id="CHEBI:57287"/>
        <dbReference type="ChEBI" id="CHEBI:59558"/>
        <dbReference type="ChEBI" id="CHEBI:90546"/>
        <dbReference type="ChEBI" id="CHEBI:456215"/>
        <dbReference type="EC" id="6.2.1.2"/>
    </reaction>
    <physiologicalReaction direction="left-to-right" evidence="6">
        <dbReference type="Rhea" id="RHEA:48341"/>
    </physiologicalReaction>
</comment>
<comment type="caution">
    <text evidence="9">The sequence shown here is derived from an EMBL/GenBank/DDBJ whole genome shotgun (WGS) entry which is preliminary data.</text>
</comment>
<dbReference type="Pfam" id="PF00501">
    <property type="entry name" value="AMP-binding"/>
    <property type="match status" value="1"/>
</dbReference>
<keyword evidence="10" id="KW-1185">Reference proteome</keyword>
<dbReference type="Gene3D" id="3.30.300.30">
    <property type="match status" value="1"/>
</dbReference>
<dbReference type="SUPFAM" id="SSF56801">
    <property type="entry name" value="Acetyl-CoA synthetase-like"/>
    <property type="match status" value="1"/>
</dbReference>
<evidence type="ECO:0000313" key="10">
    <source>
        <dbReference type="Proteomes" id="UP000821837"/>
    </source>
</evidence>
<feature type="domain" description="AMP-dependent synthetase/ligase" evidence="7">
    <location>
        <begin position="74"/>
        <end position="430"/>
    </location>
</feature>
<dbReference type="GO" id="GO:0004321">
    <property type="term" value="F:fatty-acyl-CoA synthase activity"/>
    <property type="evidence" value="ECO:0007669"/>
    <property type="project" value="TreeGrafter"/>
</dbReference>
<proteinExistence type="inferred from homology"/>
<gene>
    <name evidence="9" type="ORF">HPB52_006563</name>
</gene>
<dbReference type="EMBL" id="JABSTV010001253">
    <property type="protein sequence ID" value="KAH7943244.1"/>
    <property type="molecule type" value="Genomic_DNA"/>
</dbReference>
<reference evidence="9" key="2">
    <citation type="submission" date="2021-09" db="EMBL/GenBank/DDBJ databases">
        <authorList>
            <person name="Jia N."/>
            <person name="Wang J."/>
            <person name="Shi W."/>
            <person name="Du L."/>
            <person name="Sun Y."/>
            <person name="Zhan W."/>
            <person name="Jiang J."/>
            <person name="Wang Q."/>
            <person name="Zhang B."/>
            <person name="Ji P."/>
            <person name="Sakyi L.B."/>
            <person name="Cui X."/>
            <person name="Yuan T."/>
            <person name="Jiang B."/>
            <person name="Yang W."/>
            <person name="Lam T.T.-Y."/>
            <person name="Chang Q."/>
            <person name="Ding S."/>
            <person name="Wang X."/>
            <person name="Zhu J."/>
            <person name="Ruan X."/>
            <person name="Zhao L."/>
            <person name="Wei J."/>
            <person name="Que T."/>
            <person name="Du C."/>
            <person name="Cheng J."/>
            <person name="Dai P."/>
            <person name="Han X."/>
            <person name="Huang E."/>
            <person name="Gao Y."/>
            <person name="Liu J."/>
            <person name="Shao H."/>
            <person name="Ye R."/>
            <person name="Li L."/>
            <person name="Wei W."/>
            <person name="Wang X."/>
            <person name="Wang C."/>
            <person name="Huo Q."/>
            <person name="Li W."/>
            <person name="Guo W."/>
            <person name="Chen H."/>
            <person name="Chen S."/>
            <person name="Zhou L."/>
            <person name="Zhou L."/>
            <person name="Ni X."/>
            <person name="Tian J."/>
            <person name="Zhou Y."/>
            <person name="Sheng Y."/>
            <person name="Liu T."/>
            <person name="Pan Y."/>
            <person name="Xia L."/>
            <person name="Li J."/>
            <person name="Zhao F."/>
            <person name="Cao W."/>
        </authorList>
    </citation>
    <scope>NUCLEOTIDE SEQUENCE</scope>
    <source>
        <strain evidence="9">Rsan-2018</strain>
        <tissue evidence="9">Larvae</tissue>
    </source>
</reference>
<dbReference type="InterPro" id="IPR042099">
    <property type="entry name" value="ANL_N_sf"/>
</dbReference>
<sequence length="593" mass="66866">MIVLLAYARVCPHEVPLLIRSNNDVEGCWDVLDDPPKEFNFSRDIIDFWAHEKQKSTCGDTPGFWFAKESSNEPDIKYTFADLSHLSRRVAGFLMHDLGLDKNSRLLVILPKTPEFWLVLLGAIRCGITLTTCTTMLTAKDIKFRLGKFQPDCIIAGSNEMAAVDEVVGNFDCVQHKVAVSKEAARNDWKLFDSLLRNCREHEGDATYTEDPAIVFFTSGTTGPPKMVEHNQGYFLAHLSTACHVHSPEQHDVVWCIADPGWAKVAWGTFPTWLMGACFFQAQMPKFLSSATLAASRLLLLFAFAQKNVLRDYPITKMCAPPTVYRALLQQDPSLFQFKSLVDCISAGEPMNPEVMMKWQNLTGVEIREVYGQTETVALCASPKHHPIKPGSMGIPPRNVLLQASTFIILEIHDEKGREVAVGETGLIAVDISRKRPFGLFGGYRDDPERTANVFRNGFYYTGDRASMDVDGYFWFYSRADDVIISAGYRIGPFEVESMLIEHPAVVECAVVASPDPDRGEVVKAFVVLHPDYKSQDLERLAEELQQHVKKHTAPYKYPRKVEFVNQLPKTISGKILRHLLRERERLAAEQCR</sequence>